<evidence type="ECO:0000313" key="1">
    <source>
        <dbReference type="EMBL" id="KAI5681093.1"/>
    </source>
</evidence>
<reference evidence="2" key="1">
    <citation type="journal article" date="2023" name="Nat. Plants">
        <title>Single-cell RNA sequencing provides a high-resolution roadmap for understanding the multicellular compartmentation of specialized metabolism.</title>
        <authorList>
            <person name="Sun S."/>
            <person name="Shen X."/>
            <person name="Li Y."/>
            <person name="Li Y."/>
            <person name="Wang S."/>
            <person name="Li R."/>
            <person name="Zhang H."/>
            <person name="Shen G."/>
            <person name="Guo B."/>
            <person name="Wei J."/>
            <person name="Xu J."/>
            <person name="St-Pierre B."/>
            <person name="Chen S."/>
            <person name="Sun C."/>
        </authorList>
    </citation>
    <scope>NUCLEOTIDE SEQUENCE [LARGE SCALE GENOMIC DNA]</scope>
</reference>
<gene>
    <name evidence="1" type="ORF">M9H77_02320</name>
</gene>
<keyword evidence="2" id="KW-1185">Reference proteome</keyword>
<name>A0ACC0C8G2_CATRO</name>
<sequence>MVLKAQVSRQRRCVLIHSDFPATPEPFKKEISMGPLIRKTGKYAWPCSNNENDEKETKISENGMKTTKMEPCLTIVFICNLIVTRLDYLQDYLELKKQEQSRATNWGLFGAID</sequence>
<accession>A0ACC0C8G2</accession>
<dbReference type="EMBL" id="CM044701">
    <property type="protein sequence ID" value="KAI5681093.1"/>
    <property type="molecule type" value="Genomic_DNA"/>
</dbReference>
<protein>
    <submittedName>
        <fullName evidence="1">Uncharacterized protein</fullName>
    </submittedName>
</protein>
<dbReference type="Proteomes" id="UP001060085">
    <property type="component" value="Linkage Group LG01"/>
</dbReference>
<evidence type="ECO:0000313" key="2">
    <source>
        <dbReference type="Proteomes" id="UP001060085"/>
    </source>
</evidence>
<proteinExistence type="predicted"/>
<comment type="caution">
    <text evidence="1">The sequence shown here is derived from an EMBL/GenBank/DDBJ whole genome shotgun (WGS) entry which is preliminary data.</text>
</comment>
<organism evidence="1 2">
    <name type="scientific">Catharanthus roseus</name>
    <name type="common">Madagascar periwinkle</name>
    <name type="synonym">Vinca rosea</name>
    <dbReference type="NCBI Taxonomy" id="4058"/>
    <lineage>
        <taxon>Eukaryota</taxon>
        <taxon>Viridiplantae</taxon>
        <taxon>Streptophyta</taxon>
        <taxon>Embryophyta</taxon>
        <taxon>Tracheophyta</taxon>
        <taxon>Spermatophyta</taxon>
        <taxon>Magnoliopsida</taxon>
        <taxon>eudicotyledons</taxon>
        <taxon>Gunneridae</taxon>
        <taxon>Pentapetalae</taxon>
        <taxon>asterids</taxon>
        <taxon>lamiids</taxon>
        <taxon>Gentianales</taxon>
        <taxon>Apocynaceae</taxon>
        <taxon>Rauvolfioideae</taxon>
        <taxon>Vinceae</taxon>
        <taxon>Catharanthinae</taxon>
        <taxon>Catharanthus</taxon>
    </lineage>
</organism>